<comment type="function">
    <text evidence="10">Proteases F1, F2 and F3 degrade oligopeptides produced by Tricorn (themselves probably produced by the proteasome), yielding free amino acids.</text>
</comment>
<keyword evidence="8 12" id="KW-0862">Zinc</keyword>
<dbReference type="AlphaFoldDB" id="A0AA37F904"/>
<dbReference type="GO" id="GO:0008270">
    <property type="term" value="F:zinc ion binding"/>
    <property type="evidence" value="ECO:0007669"/>
    <property type="project" value="UniProtKB-UniRule"/>
</dbReference>
<dbReference type="InterPro" id="IPR034016">
    <property type="entry name" value="M1_APN-typ"/>
</dbReference>
<evidence type="ECO:0000256" key="6">
    <source>
        <dbReference type="ARBA" id="ARBA00022723"/>
    </source>
</evidence>
<evidence type="ECO:0000256" key="4">
    <source>
        <dbReference type="ARBA" id="ARBA00022490"/>
    </source>
</evidence>
<dbReference type="Pfam" id="PF11838">
    <property type="entry name" value="ERAP1_C"/>
    <property type="match status" value="1"/>
</dbReference>
<dbReference type="InterPro" id="IPR014782">
    <property type="entry name" value="Peptidase_M1_dom"/>
</dbReference>
<evidence type="ECO:0000256" key="13">
    <source>
        <dbReference type="PIRSR" id="PIRSR634016-4"/>
    </source>
</evidence>
<evidence type="ECO:0000256" key="14">
    <source>
        <dbReference type="RuleBase" id="RU364040"/>
    </source>
</evidence>
<evidence type="ECO:0000313" key="18">
    <source>
        <dbReference type="EMBL" id="GGM70186.1"/>
    </source>
</evidence>
<keyword evidence="7 14" id="KW-0378">Hydrolase</keyword>
<dbReference type="PANTHER" id="PTHR11533">
    <property type="entry name" value="PROTEASE M1 ZINC METALLOPROTEASE"/>
    <property type="match status" value="1"/>
</dbReference>
<accession>A0AA37F904</accession>
<dbReference type="GO" id="GO:0042277">
    <property type="term" value="F:peptide binding"/>
    <property type="evidence" value="ECO:0007669"/>
    <property type="project" value="TreeGrafter"/>
</dbReference>
<feature type="domain" description="Aminopeptidase N-like N-terminal" evidence="17">
    <location>
        <begin position="6"/>
        <end position="169"/>
    </location>
</feature>
<keyword evidence="3 14" id="KW-0031">Aminopeptidase</keyword>
<dbReference type="Gene3D" id="1.25.50.20">
    <property type="match status" value="1"/>
</dbReference>
<evidence type="ECO:0000256" key="3">
    <source>
        <dbReference type="ARBA" id="ARBA00022438"/>
    </source>
</evidence>
<dbReference type="InterPro" id="IPR001930">
    <property type="entry name" value="Peptidase_M1"/>
</dbReference>
<dbReference type="Gene3D" id="1.10.390.10">
    <property type="entry name" value="Neutral Protease Domain 2"/>
    <property type="match status" value="1"/>
</dbReference>
<dbReference type="SUPFAM" id="SSF55486">
    <property type="entry name" value="Metalloproteases ('zincins'), catalytic domain"/>
    <property type="match status" value="1"/>
</dbReference>
<dbReference type="InterPro" id="IPR050344">
    <property type="entry name" value="Peptidase_M1_aminopeptidases"/>
</dbReference>
<dbReference type="GO" id="GO:0016020">
    <property type="term" value="C:membrane"/>
    <property type="evidence" value="ECO:0007669"/>
    <property type="project" value="TreeGrafter"/>
</dbReference>
<dbReference type="InterPro" id="IPR024571">
    <property type="entry name" value="ERAP1-like_C_dom"/>
</dbReference>
<organism evidence="18 19">
    <name type="scientific">Thermogymnomonas acidicola</name>
    <dbReference type="NCBI Taxonomy" id="399579"/>
    <lineage>
        <taxon>Archaea</taxon>
        <taxon>Methanobacteriati</taxon>
        <taxon>Thermoplasmatota</taxon>
        <taxon>Thermoplasmata</taxon>
        <taxon>Thermoplasmatales</taxon>
        <taxon>Thermogymnomonas</taxon>
    </lineage>
</organism>
<dbReference type="PANTHER" id="PTHR11533:SF174">
    <property type="entry name" value="PUROMYCIN-SENSITIVE AMINOPEPTIDASE-RELATED"/>
    <property type="match status" value="1"/>
</dbReference>
<dbReference type="Gene3D" id="2.60.40.1910">
    <property type="match status" value="1"/>
</dbReference>
<comment type="subcellular location">
    <subcellularLocation>
        <location evidence="1">Cytoplasm</location>
    </subcellularLocation>
</comment>
<evidence type="ECO:0000256" key="1">
    <source>
        <dbReference type="ARBA" id="ARBA00004496"/>
    </source>
</evidence>
<evidence type="ECO:0000256" key="11">
    <source>
        <dbReference type="PIRSR" id="PIRSR634016-1"/>
    </source>
</evidence>
<reference evidence="18" key="2">
    <citation type="submission" date="2022-09" db="EMBL/GenBank/DDBJ databases">
        <authorList>
            <person name="Sun Q."/>
            <person name="Ohkuma M."/>
        </authorList>
    </citation>
    <scope>NUCLEOTIDE SEQUENCE</scope>
    <source>
        <strain evidence="18">JCM 13583</strain>
    </source>
</reference>
<evidence type="ECO:0000313" key="19">
    <source>
        <dbReference type="Proteomes" id="UP000632195"/>
    </source>
</evidence>
<comment type="caution">
    <text evidence="18">The sequence shown here is derived from an EMBL/GenBank/DDBJ whole genome shotgun (WGS) entry which is preliminary data.</text>
</comment>
<keyword evidence="19" id="KW-1185">Reference proteome</keyword>
<dbReference type="InterPro" id="IPR027268">
    <property type="entry name" value="Peptidase_M4/M1_CTD_sf"/>
</dbReference>
<gene>
    <name evidence="18" type="ORF">GCM10007108_05360</name>
</gene>
<keyword evidence="9 14" id="KW-0482">Metalloprotease</keyword>
<dbReference type="Pfam" id="PF01433">
    <property type="entry name" value="Peptidase_M1"/>
    <property type="match status" value="1"/>
</dbReference>
<dbReference type="EMBL" id="BMNY01000001">
    <property type="protein sequence ID" value="GGM70186.1"/>
    <property type="molecule type" value="Genomic_DNA"/>
</dbReference>
<dbReference type="EC" id="3.4.11.-" evidence="14"/>
<dbReference type="Gene3D" id="2.60.40.1730">
    <property type="entry name" value="tricorn interacting facor f3 domain"/>
    <property type="match status" value="1"/>
</dbReference>
<evidence type="ECO:0000256" key="5">
    <source>
        <dbReference type="ARBA" id="ARBA00022670"/>
    </source>
</evidence>
<evidence type="ECO:0000259" key="17">
    <source>
        <dbReference type="Pfam" id="PF17900"/>
    </source>
</evidence>
<dbReference type="Pfam" id="PF17900">
    <property type="entry name" value="Peptidase_M1_N"/>
    <property type="match status" value="1"/>
</dbReference>
<feature type="site" description="Transition state stabilizer" evidence="13">
    <location>
        <position position="360"/>
    </location>
</feature>
<dbReference type="InterPro" id="IPR042097">
    <property type="entry name" value="Aminopeptidase_N-like_N_sf"/>
</dbReference>
<name>A0AA37F904_9ARCH</name>
<evidence type="ECO:0000259" key="16">
    <source>
        <dbReference type="Pfam" id="PF11838"/>
    </source>
</evidence>
<dbReference type="GO" id="GO:0005737">
    <property type="term" value="C:cytoplasm"/>
    <property type="evidence" value="ECO:0007669"/>
    <property type="project" value="UniProtKB-SubCell"/>
</dbReference>
<dbReference type="FunFam" id="1.10.390.10:FF:000006">
    <property type="entry name" value="Puromycin-sensitive aminopeptidase"/>
    <property type="match status" value="1"/>
</dbReference>
<feature type="binding site" evidence="12">
    <location>
        <position position="297"/>
    </location>
    <ligand>
        <name>Zn(2+)</name>
        <dbReference type="ChEBI" id="CHEBI:29105"/>
        <note>catalytic</note>
    </ligand>
</feature>
<keyword evidence="6 12" id="KW-0479">Metal-binding</keyword>
<dbReference type="RefSeq" id="WP_188680090.1">
    <property type="nucleotide sequence ID" value="NZ_BMNY01000001.1"/>
</dbReference>
<feature type="domain" description="ERAP1-like C-terminal" evidence="16">
    <location>
        <begin position="487"/>
        <end position="746"/>
    </location>
</feature>
<feature type="active site" description="Proton acceptor" evidence="11">
    <location>
        <position position="275"/>
    </location>
</feature>
<dbReference type="GO" id="GO:0006508">
    <property type="term" value="P:proteolysis"/>
    <property type="evidence" value="ECO:0007669"/>
    <property type="project" value="UniProtKB-KW"/>
</dbReference>
<evidence type="ECO:0000256" key="7">
    <source>
        <dbReference type="ARBA" id="ARBA00022801"/>
    </source>
</evidence>
<keyword evidence="5 14" id="KW-0645">Protease</keyword>
<keyword evidence="4" id="KW-0963">Cytoplasm</keyword>
<dbReference type="PRINTS" id="PR00756">
    <property type="entry name" value="ALADIPTASE"/>
</dbReference>
<comment type="cofactor">
    <cofactor evidence="12 14">
        <name>Zn(2+)</name>
        <dbReference type="ChEBI" id="CHEBI:29105"/>
    </cofactor>
    <text evidence="12 14">Binds 1 zinc ion per subunit.</text>
</comment>
<dbReference type="GO" id="GO:0070006">
    <property type="term" value="F:metalloaminopeptidase activity"/>
    <property type="evidence" value="ECO:0007669"/>
    <property type="project" value="TreeGrafter"/>
</dbReference>
<proteinExistence type="inferred from homology"/>
<dbReference type="InterPro" id="IPR045357">
    <property type="entry name" value="Aminopeptidase_N-like_N"/>
</dbReference>
<sequence>MPISLDSYDITLDIDSKEHRISGTETIIVLKAESQVRLDAVDIEVTGVSIDGKSAGWRVEGDQVVIDAPTRDTFELTVSFTSRISNGLQGMYVSRTSYGEMFTTQFESTGARHLFPCVDNPACKAQFRLSLIIDSDLEAISNMPVRTVQDLKGKKKVTFDETPRMSTYLLYIGVGKFDSRSVKWKGKDIILAAPKGHLLSTDFPLEVAQKVLEKYEEYFGIEYPLPKMHLIAVPEFAAGAMENWGAITFREVALLVGQSTSTAMRRRVAEVIAHEIAHQWFGNLVTMEWWNDLWLNESFATFMAYKFIDRLFPSWDVWGTFVLSETQQALRGDSLQSSHPIQADVKDPSEIAQIFDEISYGKGASILRMIESFIGEEKFRDGIRNYLKEHMYGNARGSDLWNSLEKASGKPVTRIMEAWIREKGYPIITVEKAGGGYRLRQERFLLSGDHEGTLYPVPLTIARQGGVESILMEAPEIMVGGDGFRHINQGRSGFYRVFYTGDASREVLGRLGSMSNLERLGLINDAFAALLSRRLPVDGYLEVVSSYMNERDFIVVDEISSELLSLTLILPFHQGLRDRAREFMRAQLQRLGEKKEGENENDTVLRSSLQQKLVMVDDDYASSLSELFPRYGDIDPDVRGAVAMAFARSKNSFSPLTLALEQAQSDEDRVNVIRAMGWLQGDELGKFNRLVEEGSVKKQDFYVFYISCSMNPSGRQFSLRNLEFLHSKMVEYFSGTGYEGTVLEAMIPLIGLEDEGETRKKVEAIRGQENSMGISKGLELLAIYSSLRKEVQGG</sequence>
<dbReference type="GO" id="GO:0043171">
    <property type="term" value="P:peptide catabolic process"/>
    <property type="evidence" value="ECO:0007669"/>
    <property type="project" value="TreeGrafter"/>
</dbReference>
<evidence type="ECO:0000256" key="10">
    <source>
        <dbReference type="ARBA" id="ARBA00053324"/>
    </source>
</evidence>
<feature type="binding site" evidence="12">
    <location>
        <position position="274"/>
    </location>
    <ligand>
        <name>Zn(2+)</name>
        <dbReference type="ChEBI" id="CHEBI:29105"/>
        <note>catalytic</note>
    </ligand>
</feature>
<dbReference type="GO" id="GO:0005615">
    <property type="term" value="C:extracellular space"/>
    <property type="evidence" value="ECO:0007669"/>
    <property type="project" value="TreeGrafter"/>
</dbReference>
<evidence type="ECO:0000256" key="2">
    <source>
        <dbReference type="ARBA" id="ARBA00010136"/>
    </source>
</evidence>
<protein>
    <recommendedName>
        <fullName evidence="14">Aminopeptidase</fullName>
        <ecNumber evidence="14">3.4.11.-</ecNumber>
    </recommendedName>
</protein>
<feature type="domain" description="Peptidase M1 membrane alanine aminopeptidase" evidence="15">
    <location>
        <begin position="203"/>
        <end position="419"/>
    </location>
</feature>
<dbReference type="SUPFAM" id="SSF63737">
    <property type="entry name" value="Leukotriene A4 hydrolase N-terminal domain"/>
    <property type="match status" value="1"/>
</dbReference>
<evidence type="ECO:0000256" key="8">
    <source>
        <dbReference type="ARBA" id="ARBA00022833"/>
    </source>
</evidence>
<dbReference type="CDD" id="cd09601">
    <property type="entry name" value="M1_APN-Q_like"/>
    <property type="match status" value="1"/>
</dbReference>
<evidence type="ECO:0000259" key="15">
    <source>
        <dbReference type="Pfam" id="PF01433"/>
    </source>
</evidence>
<comment type="similarity">
    <text evidence="2 14">Belongs to the peptidase M1 family.</text>
</comment>
<reference evidence="18" key="1">
    <citation type="journal article" date="2014" name="Int. J. Syst. Evol. Microbiol.">
        <title>Complete genome sequence of Corynebacterium casei LMG S-19264T (=DSM 44701T), isolated from a smear-ripened cheese.</title>
        <authorList>
            <consortium name="US DOE Joint Genome Institute (JGI-PGF)"/>
            <person name="Walter F."/>
            <person name="Albersmeier A."/>
            <person name="Kalinowski J."/>
            <person name="Ruckert C."/>
        </authorList>
    </citation>
    <scope>NUCLEOTIDE SEQUENCE</scope>
    <source>
        <strain evidence="18">JCM 13583</strain>
    </source>
</reference>
<dbReference type="Proteomes" id="UP000632195">
    <property type="component" value="Unassembled WGS sequence"/>
</dbReference>
<feature type="binding site" evidence="12">
    <location>
        <position position="278"/>
    </location>
    <ligand>
        <name>Zn(2+)</name>
        <dbReference type="ChEBI" id="CHEBI:29105"/>
        <note>catalytic</note>
    </ligand>
</feature>
<evidence type="ECO:0000256" key="9">
    <source>
        <dbReference type="ARBA" id="ARBA00023049"/>
    </source>
</evidence>
<evidence type="ECO:0000256" key="12">
    <source>
        <dbReference type="PIRSR" id="PIRSR634016-3"/>
    </source>
</evidence>